<keyword evidence="2" id="KW-1185">Reference proteome</keyword>
<evidence type="ECO:0000313" key="1">
    <source>
        <dbReference type="EMBL" id="NMF57846.1"/>
    </source>
</evidence>
<proteinExistence type="predicted"/>
<organism evidence="1 2">
    <name type="scientific">Pseudanabaena yagii GIHE-NHR1</name>
    <dbReference type="NCBI Taxonomy" id="2722753"/>
    <lineage>
        <taxon>Bacteria</taxon>
        <taxon>Bacillati</taxon>
        <taxon>Cyanobacteriota</taxon>
        <taxon>Cyanophyceae</taxon>
        <taxon>Pseudanabaenales</taxon>
        <taxon>Pseudanabaenaceae</taxon>
        <taxon>Pseudanabaena</taxon>
        <taxon>Pseudanabaena yagii</taxon>
    </lineage>
</organism>
<gene>
    <name evidence="1" type="ORF">HC246_07390</name>
</gene>
<dbReference type="EMBL" id="JAAVJL010000001">
    <property type="protein sequence ID" value="NMF57846.1"/>
    <property type="molecule type" value="Genomic_DNA"/>
</dbReference>
<dbReference type="Proteomes" id="UP000738376">
    <property type="component" value="Unassembled WGS sequence"/>
</dbReference>
<reference evidence="1 2" key="1">
    <citation type="submission" date="2020-03" db="EMBL/GenBank/DDBJ databases">
        <title>Draft Genome Sequence of 2-Methylisoborneol Producing Pseudanabaena yagii Strain GIHE-NHR1 Isolated from North Han River in South Korea.</title>
        <authorList>
            <person name="Jeong J."/>
        </authorList>
    </citation>
    <scope>NUCLEOTIDE SEQUENCE [LARGE SCALE GENOMIC DNA]</scope>
    <source>
        <strain evidence="1 2">GIHE-NHR1</strain>
    </source>
</reference>
<protein>
    <recommendedName>
        <fullName evidence="3">DUF2281 domain-containing protein</fullName>
    </recommendedName>
</protein>
<evidence type="ECO:0000313" key="2">
    <source>
        <dbReference type="Proteomes" id="UP000738376"/>
    </source>
</evidence>
<comment type="caution">
    <text evidence="1">The sequence shown here is derived from an EMBL/GenBank/DDBJ whole genome shotgun (WGS) entry which is preliminary data.</text>
</comment>
<evidence type="ECO:0008006" key="3">
    <source>
        <dbReference type="Google" id="ProtNLM"/>
    </source>
</evidence>
<sequence>MITTTEILQTIPKLSQEDCFQIAEILLQRLLTQTKPTRTQINQQLKIAALLAVDDYINDPELTALTALDGEDFYKYE</sequence>
<accession>A0ABX1LQR7</accession>
<name>A0ABX1LQR7_9CYAN</name>
<dbReference type="RefSeq" id="WP_169362828.1">
    <property type="nucleotide sequence ID" value="NZ_JAAVJL010000001.1"/>
</dbReference>